<feature type="binding site" evidence="6">
    <location>
        <position position="587"/>
    </location>
    <ligand>
        <name>ATP</name>
        <dbReference type="ChEBI" id="CHEBI:30616"/>
    </ligand>
</feature>
<keyword evidence="2 6" id="KW-0808">Transferase</keyword>
<dbReference type="Gene3D" id="3.30.1840.10">
    <property type="entry name" value="Polyphosphate kinase middle domain"/>
    <property type="match status" value="1"/>
</dbReference>
<feature type="domain" description="Polyphosphate kinase middle" evidence="8">
    <location>
        <begin position="123"/>
        <end position="326"/>
    </location>
</feature>
<feature type="domain" description="Polyphosphate kinase C-terminal" evidence="11">
    <location>
        <begin position="356"/>
        <end position="518"/>
    </location>
</feature>
<feature type="binding site" evidence="6">
    <location>
        <position position="615"/>
    </location>
    <ligand>
        <name>ATP</name>
        <dbReference type="ChEBI" id="CHEBI:30616"/>
    </ligand>
</feature>
<keyword evidence="13" id="KW-1185">Reference proteome</keyword>
<dbReference type="SUPFAM" id="SSF140356">
    <property type="entry name" value="PPK N-terminal domain-like"/>
    <property type="match status" value="1"/>
</dbReference>
<feature type="binding site" evidence="6">
    <location>
        <position position="491"/>
    </location>
    <ligand>
        <name>ATP</name>
        <dbReference type="ChEBI" id="CHEBI:30616"/>
    </ligand>
</feature>
<dbReference type="GO" id="GO:0009358">
    <property type="term" value="C:polyphosphate kinase complex"/>
    <property type="evidence" value="ECO:0007669"/>
    <property type="project" value="InterPro"/>
</dbReference>
<dbReference type="Gene3D" id="3.30.870.10">
    <property type="entry name" value="Endonuclease Chain A"/>
    <property type="match status" value="2"/>
</dbReference>
<dbReference type="EMBL" id="JAINWA010000001">
    <property type="protein sequence ID" value="MCD1654223.1"/>
    <property type="molecule type" value="Genomic_DNA"/>
</dbReference>
<name>A0AAE3JIF2_9SPIR</name>
<comment type="similarity">
    <text evidence="6 7">Belongs to the polyphosphate kinase 1 (PPK1) family.</text>
</comment>
<protein>
    <recommendedName>
        <fullName evidence="6 7">Polyphosphate kinase</fullName>
        <ecNumber evidence="6 7">2.7.4.1</ecNumber>
    </recommendedName>
    <alternativeName>
        <fullName evidence="6">ATP-polyphosphate phosphotransferase</fullName>
    </alternativeName>
    <alternativeName>
        <fullName evidence="6">Polyphosphoric acid kinase</fullName>
    </alternativeName>
</protein>
<dbReference type="Pfam" id="PF13090">
    <property type="entry name" value="PP_kinase_C"/>
    <property type="match status" value="1"/>
</dbReference>
<dbReference type="AlphaFoldDB" id="A0AAE3JIF2"/>
<comment type="function">
    <text evidence="6 7">Catalyzes the reversible transfer of the terminal phosphate of ATP to form a long-chain polyphosphate (polyP).</text>
</comment>
<dbReference type="GO" id="GO:0008976">
    <property type="term" value="F:polyphosphate kinase activity"/>
    <property type="evidence" value="ECO:0007669"/>
    <property type="project" value="UniProtKB-UniRule"/>
</dbReference>
<dbReference type="HAMAP" id="MF_00347">
    <property type="entry name" value="Polyphosphate_kinase"/>
    <property type="match status" value="1"/>
</dbReference>
<comment type="caution">
    <text evidence="12">The sequence shown here is derived from an EMBL/GenBank/DDBJ whole genome shotgun (WGS) entry which is preliminary data.</text>
</comment>
<feature type="binding site" evidence="6">
    <location>
        <position position="46"/>
    </location>
    <ligand>
        <name>ATP</name>
        <dbReference type="ChEBI" id="CHEBI:30616"/>
    </ligand>
</feature>
<keyword evidence="4 6" id="KW-0418">Kinase</keyword>
<dbReference type="Pfam" id="PF13089">
    <property type="entry name" value="PP_kinase_N"/>
    <property type="match status" value="1"/>
</dbReference>
<feature type="active site" description="Phosphohistidine intermediate" evidence="6">
    <location>
        <position position="458"/>
    </location>
</feature>
<dbReference type="Pfam" id="PF02503">
    <property type="entry name" value="PP_kinase"/>
    <property type="match status" value="1"/>
</dbReference>
<dbReference type="NCBIfam" id="NF003921">
    <property type="entry name" value="PRK05443.2-2"/>
    <property type="match status" value="1"/>
</dbReference>
<dbReference type="NCBIfam" id="TIGR03705">
    <property type="entry name" value="poly_P_kin"/>
    <property type="match status" value="1"/>
</dbReference>
<evidence type="ECO:0000256" key="4">
    <source>
        <dbReference type="ARBA" id="ARBA00022777"/>
    </source>
</evidence>
<dbReference type="EC" id="2.7.4.1" evidence="6 7"/>
<evidence type="ECO:0000259" key="10">
    <source>
        <dbReference type="Pfam" id="PF13090"/>
    </source>
</evidence>
<feature type="domain" description="Polyphosphate kinase N-terminal" evidence="9">
    <location>
        <begin position="8"/>
        <end position="113"/>
    </location>
</feature>
<evidence type="ECO:0000313" key="12">
    <source>
        <dbReference type="EMBL" id="MCD1654223.1"/>
    </source>
</evidence>
<sequence length="727" mass="82282">MNTESNRYFSRELSWIEFNARVLTEARSPDVPLLERLRFLTIVSSNFDEFFMVRVASLKAQHQSNPDWRDAAGLTASQQLAAISSRVHELVQSQYQCLMNELLPGLASEGLKYVPSAEYTPNQNRFLDAFFMNEVFPLLTPLKTDAEGLARSLGNLRLHAAFCLKNNLALPDGPLTAFLEKSGILSENEGDTSQKPSKPIIAVVQIPASIPRVVWLPEERGVKQFALLDDVVQTFGQRLFPGFSVEESLLFKITRDADFAVDEDRDADFIAAIEEVLVSRMSSIPVRMICTGTSPIISDYLKSGMKLQDIEIYAVNGPIDLPTLAALANAEGFDHLRNPAWKHLWPVDLPRDEPLWDEMKRRDILLHVPYQSWDPVMRMINDAADDPAVLAIKMTLYRTSGNSPVVRALERAARAGKHVTVFVEIKARFDEERNISWAGRLEKAGVIVVYGIARLKVHAKILLVIRREIEGIKRYVHLSTGNYNDRTARLYVDMSIFTTNDEIANDATLFFNMISGCSAILSTKRLVMAPIDMKSRLISLIDREIGRSAPERPGLIIAKMNSLADPEIIDALYRASRAGVRIQLNIRGVCMLVPGVPKQSENITVVSVIDRFLEHSRIFWFANGGADELYLSSADWMPRNLDRRVELLFPILAEGVKATIKDVLQLYFADNVKSHFLMPNGSWLRRSPEAGEQRIRVQELLYEAEKRRTELYEQEPQREFIVRRAEP</sequence>
<gene>
    <name evidence="12" type="primary">ppk1</name>
    <name evidence="6" type="synonym">ppk</name>
    <name evidence="12" type="ORF">K7J14_05845</name>
</gene>
<keyword evidence="3 6" id="KW-0547">Nucleotide-binding</keyword>
<comment type="cofactor">
    <cofactor evidence="6">
        <name>Mg(2+)</name>
        <dbReference type="ChEBI" id="CHEBI:18420"/>
    </cofactor>
</comment>
<dbReference type="Proteomes" id="UP001198163">
    <property type="component" value="Unassembled WGS sequence"/>
</dbReference>
<keyword evidence="5 6" id="KW-0067">ATP-binding</keyword>
<dbReference type="InterPro" id="IPR003414">
    <property type="entry name" value="PP_kinase"/>
</dbReference>
<comment type="catalytic activity">
    <reaction evidence="6 7">
        <text>[phosphate](n) + ATP = [phosphate](n+1) + ADP</text>
        <dbReference type="Rhea" id="RHEA:19573"/>
        <dbReference type="Rhea" id="RHEA-COMP:9859"/>
        <dbReference type="Rhea" id="RHEA-COMP:14280"/>
        <dbReference type="ChEBI" id="CHEBI:16838"/>
        <dbReference type="ChEBI" id="CHEBI:30616"/>
        <dbReference type="ChEBI" id="CHEBI:456216"/>
        <dbReference type="EC" id="2.7.4.1"/>
    </reaction>
</comment>
<dbReference type="GO" id="GO:0006799">
    <property type="term" value="P:polyphosphate biosynthetic process"/>
    <property type="evidence" value="ECO:0007669"/>
    <property type="project" value="UniProtKB-UniRule"/>
</dbReference>
<dbReference type="CDD" id="cd09168">
    <property type="entry name" value="PLDc_PaPPK1_C2_like"/>
    <property type="match status" value="1"/>
</dbReference>
<evidence type="ECO:0000256" key="2">
    <source>
        <dbReference type="ARBA" id="ARBA00022679"/>
    </source>
</evidence>
<dbReference type="SUPFAM" id="SSF143724">
    <property type="entry name" value="PHP14-like"/>
    <property type="match status" value="1"/>
</dbReference>
<evidence type="ECO:0000256" key="7">
    <source>
        <dbReference type="RuleBase" id="RU003800"/>
    </source>
</evidence>
<dbReference type="Gene3D" id="1.20.58.310">
    <property type="entry name" value="Polyphosphate kinase N-terminal domain"/>
    <property type="match status" value="1"/>
</dbReference>
<evidence type="ECO:0000259" key="11">
    <source>
        <dbReference type="Pfam" id="PF17941"/>
    </source>
</evidence>
<proteinExistence type="inferred from homology"/>
<dbReference type="RefSeq" id="WP_230754244.1">
    <property type="nucleotide sequence ID" value="NZ_JAINWA010000001.1"/>
</dbReference>
<dbReference type="Pfam" id="PF17941">
    <property type="entry name" value="PP_kinase_C_1"/>
    <property type="match status" value="1"/>
</dbReference>
<feature type="binding site" evidence="6">
    <location>
        <position position="428"/>
    </location>
    <ligand>
        <name>Mg(2+)</name>
        <dbReference type="ChEBI" id="CHEBI:18420"/>
    </ligand>
</feature>
<dbReference type="PANTHER" id="PTHR30218">
    <property type="entry name" value="POLYPHOSPHATE KINASE"/>
    <property type="match status" value="1"/>
</dbReference>
<feature type="domain" description="Polyphosphate kinase C-terminal" evidence="10">
    <location>
        <begin position="526"/>
        <end position="698"/>
    </location>
</feature>
<evidence type="ECO:0000256" key="6">
    <source>
        <dbReference type="HAMAP-Rule" id="MF_00347"/>
    </source>
</evidence>
<dbReference type="GO" id="GO:0046872">
    <property type="term" value="F:metal ion binding"/>
    <property type="evidence" value="ECO:0007669"/>
    <property type="project" value="UniProtKB-KW"/>
</dbReference>
<dbReference type="InterPro" id="IPR041108">
    <property type="entry name" value="PP_kinase_C_1"/>
</dbReference>
<dbReference type="InterPro" id="IPR025200">
    <property type="entry name" value="PPK_C_dom2"/>
</dbReference>
<dbReference type="SUPFAM" id="SSF56024">
    <property type="entry name" value="Phospholipase D/nuclease"/>
    <property type="match status" value="2"/>
</dbReference>
<evidence type="ECO:0000256" key="5">
    <source>
        <dbReference type="ARBA" id="ARBA00022840"/>
    </source>
</evidence>
<dbReference type="InterPro" id="IPR036832">
    <property type="entry name" value="PPK_N_dom_sf"/>
</dbReference>
<feature type="binding site" evidence="6">
    <location>
        <position position="398"/>
    </location>
    <ligand>
        <name>Mg(2+)</name>
        <dbReference type="ChEBI" id="CHEBI:18420"/>
    </ligand>
</feature>
<evidence type="ECO:0000256" key="3">
    <source>
        <dbReference type="ARBA" id="ARBA00022741"/>
    </source>
</evidence>
<evidence type="ECO:0000313" key="13">
    <source>
        <dbReference type="Proteomes" id="UP001198163"/>
    </source>
</evidence>
<dbReference type="CDD" id="cd09165">
    <property type="entry name" value="PLDc_PaPPK1_C1_like"/>
    <property type="match status" value="1"/>
</dbReference>
<reference evidence="12" key="1">
    <citation type="submission" date="2021-08" db="EMBL/GenBank/DDBJ databases">
        <title>Comparative analyses of Brucepasteria parasyntrophica and Teretinema zuelzerae.</title>
        <authorList>
            <person name="Song Y."/>
            <person name="Brune A."/>
        </authorList>
    </citation>
    <scope>NUCLEOTIDE SEQUENCE</scope>
    <source>
        <strain evidence="12">DSM 1903</strain>
    </source>
</reference>
<dbReference type="PANTHER" id="PTHR30218:SF0">
    <property type="entry name" value="POLYPHOSPHATE KINASE"/>
    <property type="match status" value="1"/>
</dbReference>
<dbReference type="PIRSF" id="PIRSF015589">
    <property type="entry name" value="PP_kinase"/>
    <property type="match status" value="1"/>
</dbReference>
<evidence type="ECO:0000259" key="8">
    <source>
        <dbReference type="Pfam" id="PF02503"/>
    </source>
</evidence>
<dbReference type="GO" id="GO:0005524">
    <property type="term" value="F:ATP binding"/>
    <property type="evidence" value="ECO:0007669"/>
    <property type="project" value="UniProtKB-KW"/>
</dbReference>
<accession>A0AAE3JIF2</accession>
<keyword evidence="6" id="KW-0460">Magnesium</keyword>
<keyword evidence="1 6" id="KW-0597">Phosphoprotein</keyword>
<dbReference type="InterPro" id="IPR036830">
    <property type="entry name" value="PP_kinase_middle_dom_sf"/>
</dbReference>
<evidence type="ECO:0000259" key="9">
    <source>
        <dbReference type="Pfam" id="PF13089"/>
    </source>
</evidence>
<dbReference type="InterPro" id="IPR024953">
    <property type="entry name" value="PP_kinase_middle"/>
</dbReference>
<comment type="PTM">
    <text evidence="6 7">An intermediate of this reaction is the autophosphorylated ppk in which a phosphate is covalently linked to a histidine residue through a N-P bond.</text>
</comment>
<organism evidence="12 13">
    <name type="scientific">Teretinema zuelzerae</name>
    <dbReference type="NCBI Taxonomy" id="156"/>
    <lineage>
        <taxon>Bacteria</taxon>
        <taxon>Pseudomonadati</taxon>
        <taxon>Spirochaetota</taxon>
        <taxon>Spirochaetia</taxon>
        <taxon>Spirochaetales</taxon>
        <taxon>Treponemataceae</taxon>
        <taxon>Teretinema</taxon>
    </lineage>
</organism>
<keyword evidence="6" id="KW-0479">Metal-binding</keyword>
<dbReference type="InterPro" id="IPR025198">
    <property type="entry name" value="PPK_N_dom"/>
</dbReference>
<evidence type="ECO:0000256" key="1">
    <source>
        <dbReference type="ARBA" id="ARBA00022553"/>
    </source>
</evidence>